<evidence type="ECO:0000256" key="1">
    <source>
        <dbReference type="SAM" id="Phobius"/>
    </source>
</evidence>
<dbReference type="AlphaFoldDB" id="A0A0K1EPC2"/>
<dbReference type="Proteomes" id="UP000067626">
    <property type="component" value="Chromosome"/>
</dbReference>
<name>A0A0K1EPC2_CHOCO</name>
<protein>
    <submittedName>
        <fullName evidence="2">Uncharacterized protein</fullName>
    </submittedName>
</protein>
<feature type="transmembrane region" description="Helical" evidence="1">
    <location>
        <begin position="255"/>
        <end position="281"/>
    </location>
</feature>
<dbReference type="STRING" id="52.CMC5_069920"/>
<organism evidence="2 3">
    <name type="scientific">Chondromyces crocatus</name>
    <dbReference type="NCBI Taxonomy" id="52"/>
    <lineage>
        <taxon>Bacteria</taxon>
        <taxon>Pseudomonadati</taxon>
        <taxon>Myxococcota</taxon>
        <taxon>Polyangia</taxon>
        <taxon>Polyangiales</taxon>
        <taxon>Polyangiaceae</taxon>
        <taxon>Chondromyces</taxon>
    </lineage>
</organism>
<keyword evidence="1" id="KW-0472">Membrane</keyword>
<keyword evidence="1" id="KW-0812">Transmembrane</keyword>
<evidence type="ECO:0000313" key="3">
    <source>
        <dbReference type="Proteomes" id="UP000067626"/>
    </source>
</evidence>
<sequence length="316" mass="33278">MLVAIALSVAVAPGCSKGPEVTSENIAEQAALIEQHDGGSVVWRVKPDGQVMALLKAPDGKPIEQGVTGTMTVKPKTGDPVTATLVPVEKSGGVLTATLPKLDDELTEVSYTLLAADKPIQGTLHLPKGGTEELFASAKVSAEAKLDDKKGPNGGVLQVVGEDTVEIVANDATGEVRVYLLDDNLQVVKPENRKIKIKLGLSGSGAEVIELSPHTEGLYFEGKLNAQIKPKKMTVVLVDGDVVHTALWGHHPGKVVVIGVGAPVIAIFVNTVVWVAPVVVVKHKHHHHHHHKGKGKGKGKWKVKAKAKGGSIKISF</sequence>
<gene>
    <name evidence="2" type="ORF">CMC5_069920</name>
</gene>
<evidence type="ECO:0000313" key="2">
    <source>
        <dbReference type="EMBL" id="AKT42765.1"/>
    </source>
</evidence>
<accession>A0A0K1EPC2</accession>
<keyword evidence="1" id="KW-1133">Transmembrane helix</keyword>
<dbReference type="KEGG" id="ccro:CMC5_069920"/>
<keyword evidence="3" id="KW-1185">Reference proteome</keyword>
<reference evidence="2 3" key="1">
    <citation type="submission" date="2015-07" db="EMBL/GenBank/DDBJ databases">
        <title>Genome analysis of myxobacterium Chondromyces crocatus Cm c5 reveals a high potential for natural compound synthesis and the genetic basis for the loss of fruiting body formation.</title>
        <authorList>
            <person name="Zaburannyi N."/>
            <person name="Bunk B."/>
            <person name="Maier J."/>
            <person name="Overmann J."/>
            <person name="Mueller R."/>
        </authorList>
    </citation>
    <scope>NUCLEOTIDE SEQUENCE [LARGE SCALE GENOMIC DNA]</scope>
    <source>
        <strain evidence="2 3">Cm c5</strain>
    </source>
</reference>
<dbReference type="EMBL" id="CP012159">
    <property type="protein sequence ID" value="AKT42765.1"/>
    <property type="molecule type" value="Genomic_DNA"/>
</dbReference>
<proteinExistence type="predicted"/>